<keyword evidence="5 10" id="KW-0347">Helicase</keyword>
<dbReference type="InterPro" id="IPR036390">
    <property type="entry name" value="WH_DNA-bd_sf"/>
</dbReference>
<dbReference type="GO" id="GO:0005634">
    <property type="term" value="C:nucleus"/>
    <property type="evidence" value="ECO:0007669"/>
    <property type="project" value="UniProtKB-SubCell"/>
</dbReference>
<dbReference type="PANTHER" id="PTHR47961">
    <property type="entry name" value="DNA POLYMERASE THETA, PUTATIVE (AFU_ORTHOLOGUE AFUA_1G05260)-RELATED"/>
    <property type="match status" value="1"/>
</dbReference>
<dbReference type="SUPFAM" id="SSF46785">
    <property type="entry name" value="Winged helix' DNA-binding domain"/>
    <property type="match status" value="1"/>
</dbReference>
<comment type="catalytic activity">
    <reaction evidence="9">
        <text>ATP + H2O = ADP + phosphate + H(+)</text>
        <dbReference type="Rhea" id="RHEA:13065"/>
        <dbReference type="ChEBI" id="CHEBI:15377"/>
        <dbReference type="ChEBI" id="CHEBI:15378"/>
        <dbReference type="ChEBI" id="CHEBI:30616"/>
        <dbReference type="ChEBI" id="CHEBI:43474"/>
        <dbReference type="ChEBI" id="CHEBI:456216"/>
        <dbReference type="EC" id="5.6.2.4"/>
    </reaction>
</comment>
<dbReference type="InterPro" id="IPR046931">
    <property type="entry name" value="HTH_61"/>
</dbReference>
<keyword evidence="3 10" id="KW-0227">DNA damage</keyword>
<dbReference type="PANTHER" id="PTHR47961:SF12">
    <property type="entry name" value="HELICASE POLQ-LIKE"/>
    <property type="match status" value="1"/>
</dbReference>
<dbReference type="GO" id="GO:0000723">
    <property type="term" value="P:telomere maintenance"/>
    <property type="evidence" value="ECO:0007669"/>
    <property type="project" value="InterPro"/>
</dbReference>
<dbReference type="InterPro" id="IPR050474">
    <property type="entry name" value="Hel308_SKI2-like"/>
</dbReference>
<dbReference type="GO" id="GO:0016787">
    <property type="term" value="F:hydrolase activity"/>
    <property type="evidence" value="ECO:0007669"/>
    <property type="project" value="UniProtKB-KW"/>
</dbReference>
<evidence type="ECO:0000313" key="13">
    <source>
        <dbReference type="EMBL" id="KAK0423263.1"/>
    </source>
</evidence>
<dbReference type="FunFam" id="3.40.50.300:FF:000813">
    <property type="entry name" value="helicase POLQ-like isoform X1"/>
    <property type="match status" value="1"/>
</dbReference>
<dbReference type="InterPro" id="IPR011545">
    <property type="entry name" value="DEAD/DEAH_box_helicase_dom"/>
</dbReference>
<evidence type="ECO:0000259" key="12">
    <source>
        <dbReference type="PROSITE" id="PS51194"/>
    </source>
</evidence>
<dbReference type="InterPro" id="IPR010285">
    <property type="entry name" value="DNA_helicase_pif1-like_DEAD"/>
</dbReference>
<dbReference type="Proteomes" id="UP001175271">
    <property type="component" value="Unassembled WGS sequence"/>
</dbReference>
<dbReference type="Pfam" id="PF20470">
    <property type="entry name" value="HTH_61"/>
    <property type="match status" value="1"/>
</dbReference>
<evidence type="ECO:0000256" key="3">
    <source>
        <dbReference type="ARBA" id="ARBA00022763"/>
    </source>
</evidence>
<keyword evidence="10" id="KW-0233">DNA recombination</keyword>
<evidence type="ECO:0000256" key="4">
    <source>
        <dbReference type="ARBA" id="ARBA00022801"/>
    </source>
</evidence>
<dbReference type="InterPro" id="IPR001650">
    <property type="entry name" value="Helicase_C-like"/>
</dbReference>
<comment type="similarity">
    <text evidence="10">Belongs to the helicase family.</text>
</comment>
<evidence type="ECO:0000256" key="9">
    <source>
        <dbReference type="ARBA" id="ARBA00048988"/>
    </source>
</evidence>
<dbReference type="PROSITE" id="PS51192">
    <property type="entry name" value="HELICASE_ATP_BIND_1"/>
    <property type="match status" value="1"/>
</dbReference>
<keyword evidence="2 10" id="KW-0547">Nucleotide-binding</keyword>
<dbReference type="GO" id="GO:0043139">
    <property type="term" value="F:5'-3' DNA helicase activity"/>
    <property type="evidence" value="ECO:0007669"/>
    <property type="project" value="UniProtKB-EC"/>
</dbReference>
<evidence type="ECO:0000256" key="8">
    <source>
        <dbReference type="ARBA" id="ARBA00023242"/>
    </source>
</evidence>
<keyword evidence="8" id="KW-0539">Nucleus</keyword>
<organism evidence="13 14">
    <name type="scientific">Steinernema hermaphroditum</name>
    <dbReference type="NCBI Taxonomy" id="289476"/>
    <lineage>
        <taxon>Eukaryota</taxon>
        <taxon>Metazoa</taxon>
        <taxon>Ecdysozoa</taxon>
        <taxon>Nematoda</taxon>
        <taxon>Chromadorea</taxon>
        <taxon>Rhabditida</taxon>
        <taxon>Tylenchina</taxon>
        <taxon>Panagrolaimomorpha</taxon>
        <taxon>Strongyloidoidea</taxon>
        <taxon>Steinernematidae</taxon>
        <taxon>Steinernema</taxon>
    </lineage>
</organism>
<dbReference type="InterPro" id="IPR014001">
    <property type="entry name" value="Helicase_ATP-bd"/>
</dbReference>
<keyword evidence="14" id="KW-1185">Reference proteome</keyword>
<dbReference type="GO" id="GO:0005524">
    <property type="term" value="F:ATP binding"/>
    <property type="evidence" value="ECO:0007669"/>
    <property type="project" value="UniProtKB-KW"/>
</dbReference>
<dbReference type="Pfam" id="PF21099">
    <property type="entry name" value="POLQ_helical"/>
    <property type="match status" value="1"/>
</dbReference>
<dbReference type="SUPFAM" id="SSF158702">
    <property type="entry name" value="Sec63 N-terminal domain-like"/>
    <property type="match status" value="1"/>
</dbReference>
<accession>A0AA39IF73</accession>
<dbReference type="Pfam" id="PF00271">
    <property type="entry name" value="Helicase_C"/>
    <property type="match status" value="1"/>
</dbReference>
<evidence type="ECO:0000313" key="14">
    <source>
        <dbReference type="Proteomes" id="UP001175271"/>
    </source>
</evidence>
<dbReference type="GO" id="GO:0006281">
    <property type="term" value="P:DNA repair"/>
    <property type="evidence" value="ECO:0007669"/>
    <property type="project" value="UniProtKB-KW"/>
</dbReference>
<keyword evidence="4 10" id="KW-0378">Hydrolase</keyword>
<evidence type="ECO:0000256" key="6">
    <source>
        <dbReference type="ARBA" id="ARBA00022840"/>
    </source>
</evidence>
<comment type="cofactor">
    <cofactor evidence="10">
        <name>Mg(2+)</name>
        <dbReference type="ChEBI" id="CHEBI:18420"/>
    </cofactor>
</comment>
<evidence type="ECO:0000256" key="7">
    <source>
        <dbReference type="ARBA" id="ARBA00023204"/>
    </source>
</evidence>
<dbReference type="InterPro" id="IPR027417">
    <property type="entry name" value="P-loop_NTPase"/>
</dbReference>
<evidence type="ECO:0000259" key="11">
    <source>
        <dbReference type="PROSITE" id="PS51192"/>
    </source>
</evidence>
<evidence type="ECO:0000256" key="10">
    <source>
        <dbReference type="RuleBase" id="RU363044"/>
    </source>
</evidence>
<dbReference type="Gene3D" id="3.40.50.300">
    <property type="entry name" value="P-loop containing nucleotide triphosphate hydrolases"/>
    <property type="match status" value="3"/>
</dbReference>
<dbReference type="GO" id="GO:0043138">
    <property type="term" value="F:3'-5' DNA helicase activity"/>
    <property type="evidence" value="ECO:0007669"/>
    <property type="project" value="UniProtKB-EC"/>
</dbReference>
<protein>
    <recommendedName>
        <fullName evidence="10">ATP-dependent DNA helicase</fullName>
        <ecNumber evidence="10">5.6.2.3</ecNumber>
    </recommendedName>
</protein>
<dbReference type="SMART" id="SM00487">
    <property type="entry name" value="DEXDc"/>
    <property type="match status" value="1"/>
</dbReference>
<dbReference type="SUPFAM" id="SSF52540">
    <property type="entry name" value="P-loop containing nucleoside triphosphate hydrolases"/>
    <property type="match status" value="2"/>
</dbReference>
<gene>
    <name evidence="13" type="ORF">QR680_008055</name>
</gene>
<dbReference type="Pfam" id="PF00270">
    <property type="entry name" value="DEAD"/>
    <property type="match status" value="1"/>
</dbReference>
<dbReference type="EMBL" id="JAUCMV010000001">
    <property type="protein sequence ID" value="KAK0423263.1"/>
    <property type="molecule type" value="Genomic_DNA"/>
</dbReference>
<dbReference type="CDD" id="cd18795">
    <property type="entry name" value="SF2_C_Ski2"/>
    <property type="match status" value="1"/>
</dbReference>
<dbReference type="PROSITE" id="PS51194">
    <property type="entry name" value="HELICASE_CTER"/>
    <property type="match status" value="1"/>
</dbReference>
<comment type="catalytic activity">
    <reaction evidence="10">
        <text>ATP + H2O = ADP + phosphate + H(+)</text>
        <dbReference type="Rhea" id="RHEA:13065"/>
        <dbReference type="ChEBI" id="CHEBI:15377"/>
        <dbReference type="ChEBI" id="CHEBI:15378"/>
        <dbReference type="ChEBI" id="CHEBI:30616"/>
        <dbReference type="ChEBI" id="CHEBI:43474"/>
        <dbReference type="ChEBI" id="CHEBI:456216"/>
        <dbReference type="EC" id="5.6.2.3"/>
    </reaction>
</comment>
<evidence type="ECO:0000256" key="5">
    <source>
        <dbReference type="ARBA" id="ARBA00022806"/>
    </source>
</evidence>
<dbReference type="Pfam" id="PF05970">
    <property type="entry name" value="PIF1"/>
    <property type="match status" value="1"/>
</dbReference>
<name>A0AA39IF73_9BILA</name>
<sequence>MFFDRDLQREKKWGDLQAQSIMLNSPFQVASTTGAVGNSDGKGKRILKTNGDPVVIVQGSVQHRISSCIDGTEQQTDRRIEHLKSFSGATIPRDIIQALTEFINNHNPLAQSFKMTYELYKEAQETNQPTRFEKVIVLSRLEVHDREERQKGADLHERQVLKLNSVSEVYTPDPDHDGPAPRGTWFQFKNDRYYLRKLPFYDENIDPLAFPLLFPGGEPDLGPTIGLDGISDSFGITGRGRRRHAGVLREGRQKQEVSVIHFYTDCGRLGQYPEDFENTGEFVGKYITTAVPDPKEEPELFKLVTTLMHHHCNEKHKCKDATGKCSRGFPKIASPITIIDDRGNVMAATLLISGKTVHLAFKVAPNRPVPNYSVNSEQGKKIAEADIIIWDEVTMSHRKLIDSIQQHCRDVLQYDDPMKYRPFGGKVVLMSGDWKQLLPVVEGAASPIEHLRASFKYSTHYDDFRKLQLTRNMRIGDAKANYREYAEKVGTGYYELNDDGEYEAIDEPTVDCLYTRRQLRLRLCYVMSINKAQGQTLDKLGLLLTSPVFSHGPLQNSFKYLLFLDMYQCKKVMNRCEDYLRSASPKDISPVEKLHPMNDVANVTRATPPRLPNRTVTDSGRILHCTRKTIEPFKSPFSTSSLKRNACQAVGPITPLRGEHSIERKPLRLANESAEESKNGVDLAKLGRMFISGSPCKNGFRFCDLPDGVRERYKEKRRIKDLYEWQKECLSQEPLLRGSNVIICLPTGAGKTLVAEVLMLRELLVNKKNCILILPYVAIVQEKMTTLSAFEDDFSICVEQYAASYGRLPPIKRRRRNSIFVATIEKANMLINSLIETDRLDSIGLVVVDEMHMLGEGGRGAILEQLLAKYMYKASGQVIGMSATLSNIEELAKYMKAYVYTTNFRPVELTERVKIGDTLYRVDPGGHLIHERDLKPNPILAKRDVDGLAMLLQDVVPQKSAIIFCPSRQNCENVCKLLAGLFPKAIRDLHKAKRQMIIDQIREDCDGRICPVLEAGLRSGVAYHHSGLTGEERKHIESAFQDQVICVICATSTLAAGVNLPARRVIIKTPLVGRNPLSKAQYMQMIGRAGRAGLDDSGDCVTIVHSGPEERTFRDMLLSPMMRCESSLGDEAQMAAFVLDLISLNLCKSLEELQQIVSGTLFGVQRSPKKAFDFMERVLDRLRAEKMIDGDQDYFKTTTLGSATFNASMSPTTAQQINSDLVGNLELGIVLSSHLHLLYTISPYDVYVDINWDLFHNEYVKLPQCEKELLGKMNLPESRIFQCIVSRSKLEAGDSALRLYIALMMQKIWNQEPLWKVAEQFSVTRGWIQSTLQSTIAQASSVARFSEKVTSLWSLRQLLPDLVKKLSDCTKQELIPLLQIDCVKRGRAQQLFAAGYRNVAAVARAPINDLVLKIGNLNAYQAKKMISSARTIIRDQIAEKEEELEALGIEDWQEFR</sequence>
<evidence type="ECO:0000256" key="2">
    <source>
        <dbReference type="ARBA" id="ARBA00022741"/>
    </source>
</evidence>
<proteinExistence type="inferred from homology"/>
<evidence type="ECO:0000256" key="1">
    <source>
        <dbReference type="ARBA" id="ARBA00004123"/>
    </source>
</evidence>
<feature type="domain" description="Helicase C-terminal" evidence="12">
    <location>
        <begin position="944"/>
        <end position="1142"/>
    </location>
</feature>
<dbReference type="GO" id="GO:0006310">
    <property type="term" value="P:DNA recombination"/>
    <property type="evidence" value="ECO:0007669"/>
    <property type="project" value="UniProtKB-KW"/>
</dbReference>
<comment type="subcellular location">
    <subcellularLocation>
        <location evidence="1">Nucleus</location>
    </subcellularLocation>
</comment>
<dbReference type="SMART" id="SM00490">
    <property type="entry name" value="HELICc"/>
    <property type="match status" value="1"/>
</dbReference>
<dbReference type="InterPro" id="IPR048960">
    <property type="entry name" value="POLQ-like_helical"/>
</dbReference>
<keyword evidence="6 10" id="KW-0067">ATP-binding</keyword>
<reference evidence="13" key="1">
    <citation type="submission" date="2023-06" db="EMBL/GenBank/DDBJ databases">
        <title>Genomic analysis of the entomopathogenic nematode Steinernema hermaphroditum.</title>
        <authorList>
            <person name="Schwarz E.M."/>
            <person name="Heppert J.K."/>
            <person name="Baniya A."/>
            <person name="Schwartz H.T."/>
            <person name="Tan C.-H."/>
            <person name="Antoshechkin I."/>
            <person name="Sternberg P.W."/>
            <person name="Goodrich-Blair H."/>
            <person name="Dillman A.R."/>
        </authorList>
    </citation>
    <scope>NUCLEOTIDE SEQUENCE</scope>
    <source>
        <strain evidence="13">PS9179</strain>
        <tissue evidence="13">Whole animal</tissue>
    </source>
</reference>
<dbReference type="Gene3D" id="1.10.3380.20">
    <property type="match status" value="1"/>
</dbReference>
<feature type="domain" description="Helicase ATP-binding" evidence="11">
    <location>
        <begin position="732"/>
        <end position="903"/>
    </location>
</feature>
<dbReference type="EC" id="5.6.2.3" evidence="10"/>
<dbReference type="CDD" id="cd18026">
    <property type="entry name" value="DEXHc_POLQ-like"/>
    <property type="match status" value="1"/>
</dbReference>
<dbReference type="Gene3D" id="1.10.150.20">
    <property type="entry name" value="5' to 3' exonuclease, C-terminal subdomain"/>
    <property type="match status" value="1"/>
</dbReference>
<keyword evidence="7 10" id="KW-0234">DNA repair</keyword>
<comment type="caution">
    <text evidence="13">The sequence shown here is derived from an EMBL/GenBank/DDBJ whole genome shotgun (WGS) entry which is preliminary data.</text>
</comment>
<dbReference type="GO" id="GO:0003676">
    <property type="term" value="F:nucleic acid binding"/>
    <property type="evidence" value="ECO:0007669"/>
    <property type="project" value="InterPro"/>
</dbReference>